<name>A0A1J1HZB7_9DIPT</name>
<organism evidence="1 2">
    <name type="scientific">Clunio marinus</name>
    <dbReference type="NCBI Taxonomy" id="568069"/>
    <lineage>
        <taxon>Eukaryota</taxon>
        <taxon>Metazoa</taxon>
        <taxon>Ecdysozoa</taxon>
        <taxon>Arthropoda</taxon>
        <taxon>Hexapoda</taxon>
        <taxon>Insecta</taxon>
        <taxon>Pterygota</taxon>
        <taxon>Neoptera</taxon>
        <taxon>Endopterygota</taxon>
        <taxon>Diptera</taxon>
        <taxon>Nematocera</taxon>
        <taxon>Chironomoidea</taxon>
        <taxon>Chironomidae</taxon>
        <taxon>Clunio</taxon>
    </lineage>
</organism>
<accession>A0A1J1HZB7</accession>
<protein>
    <submittedName>
        <fullName evidence="1">CLUMA_CG006842, isoform A</fullName>
    </submittedName>
</protein>
<keyword evidence="2" id="KW-1185">Reference proteome</keyword>
<reference evidence="1 2" key="1">
    <citation type="submission" date="2015-04" db="EMBL/GenBank/DDBJ databases">
        <authorList>
            <person name="Syromyatnikov M.Y."/>
            <person name="Popov V.N."/>
        </authorList>
    </citation>
    <scope>NUCLEOTIDE SEQUENCE [LARGE SCALE GENOMIC DNA]</scope>
</reference>
<dbReference type="EMBL" id="CVRI01000037">
    <property type="protein sequence ID" value="CRK93299.1"/>
    <property type="molecule type" value="Genomic_DNA"/>
</dbReference>
<proteinExistence type="predicted"/>
<evidence type="ECO:0000313" key="2">
    <source>
        <dbReference type="Proteomes" id="UP000183832"/>
    </source>
</evidence>
<dbReference type="AlphaFoldDB" id="A0A1J1HZB7"/>
<gene>
    <name evidence="1" type="ORF">CLUMA_CG006842</name>
</gene>
<evidence type="ECO:0000313" key="1">
    <source>
        <dbReference type="EMBL" id="CRK93299.1"/>
    </source>
</evidence>
<sequence length="94" mass="10926">MDQENERHNESKFSLTYSSAHCIRNTIASFYHQGLMKAIKALKHVVYTTNFKMQFNNNKQKGKGHKKSLKISLLSQLNAVLEYLRSLLPCCEDY</sequence>
<dbReference type="Proteomes" id="UP000183832">
    <property type="component" value="Unassembled WGS sequence"/>
</dbReference>